<keyword evidence="4 5" id="KW-0472">Membrane</keyword>
<dbReference type="InterPro" id="IPR032808">
    <property type="entry name" value="DoxX"/>
</dbReference>
<dbReference type="GO" id="GO:0016020">
    <property type="term" value="C:membrane"/>
    <property type="evidence" value="ECO:0007669"/>
    <property type="project" value="UniProtKB-SubCell"/>
</dbReference>
<keyword evidence="7" id="KW-1185">Reference proteome</keyword>
<dbReference type="Pfam" id="PF07681">
    <property type="entry name" value="DoxX"/>
    <property type="match status" value="1"/>
</dbReference>
<feature type="transmembrane region" description="Helical" evidence="5">
    <location>
        <begin position="109"/>
        <end position="135"/>
    </location>
</feature>
<keyword evidence="3 5" id="KW-1133">Transmembrane helix</keyword>
<feature type="transmembrane region" description="Helical" evidence="5">
    <location>
        <begin position="6"/>
        <end position="24"/>
    </location>
</feature>
<evidence type="ECO:0000313" key="6">
    <source>
        <dbReference type="EMBL" id="ASU84206.1"/>
    </source>
</evidence>
<protein>
    <submittedName>
        <fullName evidence="6">DoxX family protein</fullName>
    </submittedName>
</protein>
<organism evidence="6 7">
    <name type="scientific">Nocardiopsis gilva YIM 90087</name>
    <dbReference type="NCBI Taxonomy" id="1235441"/>
    <lineage>
        <taxon>Bacteria</taxon>
        <taxon>Bacillati</taxon>
        <taxon>Actinomycetota</taxon>
        <taxon>Actinomycetes</taxon>
        <taxon>Streptosporangiales</taxon>
        <taxon>Nocardiopsidaceae</taxon>
        <taxon>Nocardiopsis</taxon>
    </lineage>
</organism>
<name>A0A223S7X4_9ACTN</name>
<sequence>MDIVVLIGRVLFVIIFLTSAAGHLTQPKGMAGYAQSKGVPAPTAAVFVSGIVLALGGLSVLLGIWPDLGALLLVVFLVPTALLMHSFWQESEGEARQTEMIQFNKDIGLAGAALMLFAFFAATPDLGLTITGPLFTIV</sequence>
<evidence type="ECO:0000313" key="7">
    <source>
        <dbReference type="Proteomes" id="UP000215005"/>
    </source>
</evidence>
<dbReference type="EMBL" id="CP022753">
    <property type="protein sequence ID" value="ASU84206.1"/>
    <property type="molecule type" value="Genomic_DNA"/>
</dbReference>
<dbReference type="KEGG" id="ngv:CDO52_16665"/>
<accession>A0A223S7X4</accession>
<dbReference type="OrthoDB" id="329282at2"/>
<evidence type="ECO:0000256" key="5">
    <source>
        <dbReference type="SAM" id="Phobius"/>
    </source>
</evidence>
<feature type="transmembrane region" description="Helical" evidence="5">
    <location>
        <begin position="44"/>
        <end position="64"/>
    </location>
</feature>
<dbReference type="RefSeq" id="WP_017617848.1">
    <property type="nucleotide sequence ID" value="NZ_ANBG01000113.1"/>
</dbReference>
<dbReference type="Proteomes" id="UP000215005">
    <property type="component" value="Chromosome"/>
</dbReference>
<keyword evidence="2 5" id="KW-0812">Transmembrane</keyword>
<proteinExistence type="predicted"/>
<evidence type="ECO:0000256" key="4">
    <source>
        <dbReference type="ARBA" id="ARBA00023136"/>
    </source>
</evidence>
<feature type="transmembrane region" description="Helical" evidence="5">
    <location>
        <begin position="70"/>
        <end position="88"/>
    </location>
</feature>
<reference evidence="6 7" key="1">
    <citation type="submission" date="2017-08" db="EMBL/GenBank/DDBJ databases">
        <title>The complete genome sequence of Nocardiopsis gilva YIM 90087.</title>
        <authorList>
            <person name="Yin M."/>
            <person name="Tang S."/>
        </authorList>
    </citation>
    <scope>NUCLEOTIDE SEQUENCE [LARGE SCALE GENOMIC DNA]</scope>
    <source>
        <strain evidence="6 7">YIM 90087</strain>
    </source>
</reference>
<dbReference type="AlphaFoldDB" id="A0A223S7X4"/>
<evidence type="ECO:0000256" key="2">
    <source>
        <dbReference type="ARBA" id="ARBA00022692"/>
    </source>
</evidence>
<comment type="subcellular location">
    <subcellularLocation>
        <location evidence="1">Membrane</location>
        <topology evidence="1">Multi-pass membrane protein</topology>
    </subcellularLocation>
</comment>
<gene>
    <name evidence="6" type="ORF">CDO52_16665</name>
</gene>
<evidence type="ECO:0000256" key="3">
    <source>
        <dbReference type="ARBA" id="ARBA00022989"/>
    </source>
</evidence>
<evidence type="ECO:0000256" key="1">
    <source>
        <dbReference type="ARBA" id="ARBA00004141"/>
    </source>
</evidence>